<dbReference type="RefSeq" id="WP_284371420.1">
    <property type="nucleotide sequence ID" value="NZ_BSNJ01000003.1"/>
</dbReference>
<proteinExistence type="predicted"/>
<evidence type="ECO:0000313" key="3">
    <source>
        <dbReference type="Proteomes" id="UP001161390"/>
    </source>
</evidence>
<protein>
    <recommendedName>
        <fullName evidence="4">Core-binding (CB) domain-containing protein</fullName>
    </recommendedName>
</protein>
<comment type="caution">
    <text evidence="2">The sequence shown here is derived from an EMBL/GenBank/DDBJ whole genome shotgun (WGS) entry which is preliminary data.</text>
</comment>
<dbReference type="Proteomes" id="UP001161390">
    <property type="component" value="Unassembled WGS sequence"/>
</dbReference>
<dbReference type="EMBL" id="BSNJ01000003">
    <property type="protein sequence ID" value="GLQ20669.1"/>
    <property type="molecule type" value="Genomic_DNA"/>
</dbReference>
<sequence length="172" mass="18783">MDYLAGKGLLKANTANARKSAASALFDVLEQDERLDVREIDLDSLALRFANKQGDKFTPQSLKTYKSRTKSALADFISYRENPLGFSPKSQTRKSSKNKSKTSTNITQGTDQTPDRKTSSSVEVDESASSNVVIFPIPLRANLTVKIANLPNDLTTAEARKISAVINALAMN</sequence>
<gene>
    <name evidence="2" type="ORF">GCM10007854_16240</name>
</gene>
<reference evidence="2" key="2">
    <citation type="submission" date="2023-01" db="EMBL/GenBank/DDBJ databases">
        <title>Draft genome sequence of Algimonas porphyrae strain NBRC 108216.</title>
        <authorList>
            <person name="Sun Q."/>
            <person name="Mori K."/>
        </authorList>
    </citation>
    <scope>NUCLEOTIDE SEQUENCE</scope>
    <source>
        <strain evidence="2">NBRC 108216</strain>
    </source>
</reference>
<keyword evidence="3" id="KW-1185">Reference proteome</keyword>
<feature type="region of interest" description="Disordered" evidence="1">
    <location>
        <begin position="82"/>
        <end position="124"/>
    </location>
</feature>
<evidence type="ECO:0000313" key="2">
    <source>
        <dbReference type="EMBL" id="GLQ20669.1"/>
    </source>
</evidence>
<accession>A0ABQ5V1V4</accession>
<name>A0ABQ5V1V4_9PROT</name>
<organism evidence="2 3">
    <name type="scientific">Algimonas porphyrae</name>
    <dbReference type="NCBI Taxonomy" id="1128113"/>
    <lineage>
        <taxon>Bacteria</taxon>
        <taxon>Pseudomonadati</taxon>
        <taxon>Pseudomonadota</taxon>
        <taxon>Alphaproteobacteria</taxon>
        <taxon>Maricaulales</taxon>
        <taxon>Robiginitomaculaceae</taxon>
        <taxon>Algimonas</taxon>
    </lineage>
</organism>
<reference evidence="2" key="1">
    <citation type="journal article" date="2014" name="Int. J. Syst. Evol. Microbiol.">
        <title>Complete genome of a new Firmicutes species belonging to the dominant human colonic microbiota ('Ruminococcus bicirculans') reveals two chromosomes and a selective capacity to utilize plant glucans.</title>
        <authorList>
            <consortium name="NISC Comparative Sequencing Program"/>
            <person name="Wegmann U."/>
            <person name="Louis P."/>
            <person name="Goesmann A."/>
            <person name="Henrissat B."/>
            <person name="Duncan S.H."/>
            <person name="Flint H.J."/>
        </authorList>
    </citation>
    <scope>NUCLEOTIDE SEQUENCE</scope>
    <source>
        <strain evidence="2">NBRC 108216</strain>
    </source>
</reference>
<evidence type="ECO:0000256" key="1">
    <source>
        <dbReference type="SAM" id="MobiDB-lite"/>
    </source>
</evidence>
<evidence type="ECO:0008006" key="4">
    <source>
        <dbReference type="Google" id="ProtNLM"/>
    </source>
</evidence>
<feature type="compositionally biased region" description="Basic residues" evidence="1">
    <location>
        <begin position="91"/>
        <end position="100"/>
    </location>
</feature>